<evidence type="ECO:0000313" key="4">
    <source>
        <dbReference type="Ensembl" id="ENSECRP00000033996.1"/>
    </source>
</evidence>
<dbReference type="SMART" id="SM00248">
    <property type="entry name" value="ANK"/>
    <property type="match status" value="5"/>
</dbReference>
<protein>
    <submittedName>
        <fullName evidence="4">Ankyrin and armadillo repeat containing</fullName>
    </submittedName>
</protein>
<feature type="repeat" description="ARM" evidence="2">
    <location>
        <begin position="828"/>
        <end position="870"/>
    </location>
</feature>
<dbReference type="Gene3D" id="1.25.40.20">
    <property type="entry name" value="Ankyrin repeat-containing domain"/>
    <property type="match status" value="2"/>
</dbReference>
<dbReference type="PROSITE" id="PS50297">
    <property type="entry name" value="ANK_REP_REGION"/>
    <property type="match status" value="2"/>
</dbReference>
<dbReference type="InterPro" id="IPR043379">
    <property type="entry name" value="ANKAR"/>
</dbReference>
<keyword evidence="5" id="KW-1185">Reference proteome</keyword>
<dbReference type="SUPFAM" id="SSF48371">
    <property type="entry name" value="ARM repeat"/>
    <property type="match status" value="2"/>
</dbReference>
<reference evidence="4" key="3">
    <citation type="submission" date="2025-09" db="UniProtKB">
        <authorList>
            <consortium name="Ensembl"/>
        </authorList>
    </citation>
    <scope>IDENTIFICATION</scope>
</reference>
<dbReference type="Ensembl" id="ENSECRT00000034730.1">
    <property type="protein sequence ID" value="ENSECRP00000033996.1"/>
    <property type="gene ID" value="ENSECRG00000022974.1"/>
</dbReference>
<dbReference type="InterPro" id="IPR011989">
    <property type="entry name" value="ARM-like"/>
</dbReference>
<feature type="repeat" description="ANK" evidence="1">
    <location>
        <begin position="614"/>
        <end position="646"/>
    </location>
</feature>
<feature type="region of interest" description="Disordered" evidence="3">
    <location>
        <begin position="26"/>
        <end position="49"/>
    </location>
</feature>
<dbReference type="PANTHER" id="PTHR46464">
    <property type="entry name" value="ANK_REP_REGION DOMAIN-CONTAINING PROTEIN"/>
    <property type="match status" value="1"/>
</dbReference>
<reference evidence="4" key="1">
    <citation type="submission" date="2021-06" db="EMBL/GenBank/DDBJ databases">
        <authorList>
            <consortium name="Wellcome Sanger Institute Data Sharing"/>
        </authorList>
    </citation>
    <scope>NUCLEOTIDE SEQUENCE [LARGE SCALE GENOMIC DNA]</scope>
</reference>
<dbReference type="GeneTree" id="ENSGT00680000100065"/>
<dbReference type="SUPFAM" id="SSF48403">
    <property type="entry name" value="Ankyrin repeat"/>
    <property type="match status" value="1"/>
</dbReference>
<feature type="repeat" description="ANK" evidence="1">
    <location>
        <begin position="683"/>
        <end position="715"/>
    </location>
</feature>
<gene>
    <name evidence="4" type="primary">ANKAR</name>
    <name evidence="4" type="synonym">ankar</name>
</gene>
<dbReference type="SMART" id="SM00185">
    <property type="entry name" value="ARM"/>
    <property type="match status" value="8"/>
</dbReference>
<name>A0A8C4TMM3_ERPCA</name>
<sequence>MRAIVTRETACGVCALLRARGRSSDRWTGQGVGRSGAERAGRGRQLGMAGSAHSMEVDQGYLAGLTAQRNASAFFEKFERSELQELLALVSCNWLLSTGDQRLPLEMPPGIISQMKGFSSPSVVILAPVHPRSELDYREVHQIIRELTTGIYCFNQVPSVCLEANFDSSTSCQMPPAYYDTRVGQVLTSVDYLIKTLWHGATMPKEKRLRFSELWRTSMDVDLNGAPQTKKDMVGEFLTAGLEDISNDPTYHGIYDGQEQRDPSLAPQTPAEVQLFMQHADHLGLKLTAYLQSFGQHENLIVFSATYGLSSVLRVTEGQMDGVTYQRLQQRLSRQVDVVLEHLEKKPDTCRDVACLHLISFLVPFLISLKKKMKIPAVERLLPPVSEDKLKTEREFPPLLFGPEFRCRHFQLEPNTYCHLHGGIEFEVGTPPMEEVSKEVKASLEDLQRVATEGAEQLLRQRDVYWEQLPLPVVQLDGRRFYVISLELESFYQQANPMPWWGAMTETMKTLRVRRLPLSDVQLHEQFKKTFGYRKALKCKNLAFGLKSAAERGLSAVLHTFGRKNAASRLHVLDEGGYSLVHAAAIHNRAAIICQLAMAGIHLSQKGSGHSGQAGLTPLHLAAQCGSLEALNCLLGLRVDHTAVDRRGWTAFHFASFYGNVPCMQALYWKDPALVDRVTSAEYGTTPLLLTAMSGSVAALRYLLAIGADWRKTDSCGNNLAQLAALYCHIDSLRLLIDLQLDGLPVWHVLVEMLCSADQVSREMAVRCLEVLSVAAGNFWEDIVKAGGVPALVDLLRGQGGALQCVAAGVLCNVSRHESAATAIVLSGATPVLIELLGSPQAELQSRSSLILADLARQSGHQTLIAQLGGIRPLVQLLGSEIEDVLVNAVDCIRGLCVHNSANQSAVVQEGGAPLLVELLTVKSDVLQCSAAAALAELARNHQRNQDAIAEAGAVSPLVSLISGRKTTVQVAAAMAVEALADHNPTIQQRFLRTDLTRHLLRLLKVFQLQVREQGAVALWALAGQTLKQQKQMAEIIGLNFILDLAMAPSDRMRQVGCQAIIALSRNSRAWQEQICKEDGVSPLARLLRAPKTTETTLLAVIKALGSLCVGVAHTNSASSQRAIMDAHSAPVLIDLLMSHQCRMVKVRAAQTLASLVLGNPDLQVWLRSEEQFSYTHVLELLQDQDVGLQAGYALTLFAYNSTLQQAVMLECGGISLSSYEPFLHSDDETARVKAAFQVVVLAKVIVDAEQVTLSARGVTILVELLSSKQPRTVALTGELLASLCHTRAGIPDAITSLGAVEHLCGHLYSGHEQVRAACAIALGYLTFHRPAHRLLLAQCRNQPGLYSLLLANISQDGKICKVFTDEFKRQQTIGLPSQSLVINGGPPVTPCHGMCVLAI</sequence>
<dbReference type="InterPro" id="IPR002110">
    <property type="entry name" value="Ankyrin_rpt"/>
</dbReference>
<evidence type="ECO:0000256" key="3">
    <source>
        <dbReference type="SAM" id="MobiDB-lite"/>
    </source>
</evidence>
<feature type="repeat" description="ARM" evidence="2">
    <location>
        <begin position="787"/>
        <end position="829"/>
    </location>
</feature>
<dbReference type="InterPro" id="IPR036770">
    <property type="entry name" value="Ankyrin_rpt-contain_sf"/>
</dbReference>
<evidence type="ECO:0000256" key="1">
    <source>
        <dbReference type="PROSITE-ProRule" id="PRU00023"/>
    </source>
</evidence>
<dbReference type="PANTHER" id="PTHR46464:SF1">
    <property type="entry name" value="ANKYRIN AND ARMADILLO REPEAT-CONTAINING PROTEIN"/>
    <property type="match status" value="1"/>
</dbReference>
<dbReference type="Gene3D" id="1.25.10.10">
    <property type="entry name" value="Leucine-rich Repeat Variant"/>
    <property type="match status" value="3"/>
</dbReference>
<accession>A0A8C4TMM3</accession>
<organism evidence="4 5">
    <name type="scientific">Erpetoichthys calabaricus</name>
    <name type="common">Rope fish</name>
    <name type="synonym">Calamoichthys calabaricus</name>
    <dbReference type="NCBI Taxonomy" id="27687"/>
    <lineage>
        <taxon>Eukaryota</taxon>
        <taxon>Metazoa</taxon>
        <taxon>Chordata</taxon>
        <taxon>Craniata</taxon>
        <taxon>Vertebrata</taxon>
        <taxon>Euteleostomi</taxon>
        <taxon>Actinopterygii</taxon>
        <taxon>Polypteriformes</taxon>
        <taxon>Polypteridae</taxon>
        <taxon>Erpetoichthys</taxon>
    </lineage>
</organism>
<dbReference type="Proteomes" id="UP000694620">
    <property type="component" value="Chromosome 8"/>
</dbReference>
<evidence type="ECO:0000313" key="5">
    <source>
        <dbReference type="Proteomes" id="UP000694620"/>
    </source>
</evidence>
<dbReference type="Pfam" id="PF00514">
    <property type="entry name" value="Arm"/>
    <property type="match status" value="3"/>
</dbReference>
<feature type="repeat" description="ARM" evidence="2">
    <location>
        <begin position="911"/>
        <end position="953"/>
    </location>
</feature>
<dbReference type="Pfam" id="PF12796">
    <property type="entry name" value="Ank_2"/>
    <property type="match status" value="1"/>
</dbReference>
<dbReference type="InterPro" id="IPR016024">
    <property type="entry name" value="ARM-type_fold"/>
</dbReference>
<reference evidence="4" key="2">
    <citation type="submission" date="2025-08" db="UniProtKB">
        <authorList>
            <consortium name="Ensembl"/>
        </authorList>
    </citation>
    <scope>IDENTIFICATION</scope>
</reference>
<dbReference type="Pfam" id="PF13637">
    <property type="entry name" value="Ank_4"/>
    <property type="match status" value="1"/>
</dbReference>
<dbReference type="PROSITE" id="PS50088">
    <property type="entry name" value="ANK_REPEAT"/>
    <property type="match status" value="2"/>
</dbReference>
<keyword evidence="1" id="KW-0040">ANK repeat</keyword>
<evidence type="ECO:0000256" key="2">
    <source>
        <dbReference type="PROSITE-ProRule" id="PRU00259"/>
    </source>
</evidence>
<dbReference type="PROSITE" id="PS50176">
    <property type="entry name" value="ARM_REPEAT"/>
    <property type="match status" value="4"/>
</dbReference>
<dbReference type="InterPro" id="IPR000225">
    <property type="entry name" value="Armadillo"/>
</dbReference>
<proteinExistence type="predicted"/>
<feature type="repeat" description="ARM" evidence="2">
    <location>
        <begin position="869"/>
        <end position="911"/>
    </location>
</feature>